<dbReference type="Gene3D" id="3.40.47.10">
    <property type="match status" value="1"/>
</dbReference>
<dbReference type="SUPFAM" id="SSF53901">
    <property type="entry name" value="Thiolase-like"/>
    <property type="match status" value="1"/>
</dbReference>
<dbReference type="HAMAP" id="MF_01815">
    <property type="entry name" value="FabH"/>
    <property type="match status" value="1"/>
</dbReference>
<comment type="pathway">
    <text evidence="1">Lipid metabolism; fatty acid biosynthesis.</text>
</comment>
<gene>
    <name evidence="13" type="ORF">METZ01_LOCUS138712</name>
</gene>
<dbReference type="InterPro" id="IPR004655">
    <property type="entry name" value="FabH"/>
</dbReference>
<evidence type="ECO:0000256" key="4">
    <source>
        <dbReference type="ARBA" id="ARBA00022490"/>
    </source>
</evidence>
<dbReference type="NCBIfam" id="NF006829">
    <property type="entry name" value="PRK09352.1"/>
    <property type="match status" value="1"/>
</dbReference>
<reference evidence="13" key="1">
    <citation type="submission" date="2018-05" db="EMBL/GenBank/DDBJ databases">
        <authorList>
            <person name="Lanie J.A."/>
            <person name="Ng W.-L."/>
            <person name="Kazmierczak K.M."/>
            <person name="Andrzejewski T.M."/>
            <person name="Davidsen T.M."/>
            <person name="Wayne K.J."/>
            <person name="Tettelin H."/>
            <person name="Glass J.I."/>
            <person name="Rusch D."/>
            <person name="Podicherti R."/>
            <person name="Tsui H.-C.T."/>
            <person name="Winkler M.E."/>
        </authorList>
    </citation>
    <scope>NUCLEOTIDE SEQUENCE</scope>
</reference>
<keyword evidence="9" id="KW-0275">Fatty acid biosynthesis</keyword>
<organism evidence="13">
    <name type="scientific">marine metagenome</name>
    <dbReference type="NCBI Taxonomy" id="408172"/>
    <lineage>
        <taxon>unclassified sequences</taxon>
        <taxon>metagenomes</taxon>
        <taxon>ecological metagenomes</taxon>
    </lineage>
</organism>
<dbReference type="FunFam" id="3.40.47.10:FF:000004">
    <property type="entry name" value="3-oxoacyl-[acyl-carrier-protein] synthase 3"/>
    <property type="match status" value="1"/>
</dbReference>
<feature type="domain" description="Beta-ketoacyl-[acyl-carrier-protein] synthase III C-terminal" evidence="11">
    <location>
        <begin position="238"/>
        <end position="325"/>
    </location>
</feature>
<dbReference type="PANTHER" id="PTHR34069">
    <property type="entry name" value="3-OXOACYL-[ACYL-CARRIER-PROTEIN] SYNTHASE 3"/>
    <property type="match status" value="1"/>
</dbReference>
<comment type="similarity">
    <text evidence="2">Belongs to the thiolase-like superfamily. FabH family.</text>
</comment>
<evidence type="ECO:0000256" key="7">
    <source>
        <dbReference type="ARBA" id="ARBA00022832"/>
    </source>
</evidence>
<dbReference type="CDD" id="cd00830">
    <property type="entry name" value="KAS_III"/>
    <property type="match status" value="1"/>
</dbReference>
<dbReference type="EMBL" id="UINC01020446">
    <property type="protein sequence ID" value="SVA85858.1"/>
    <property type="molecule type" value="Genomic_DNA"/>
</dbReference>
<dbReference type="InterPro" id="IPR016039">
    <property type="entry name" value="Thiolase-like"/>
</dbReference>
<feature type="domain" description="Beta-ketoacyl-[acyl-carrier-protein] synthase III N-terminal" evidence="12">
    <location>
        <begin position="106"/>
        <end position="184"/>
    </location>
</feature>
<evidence type="ECO:0000256" key="9">
    <source>
        <dbReference type="ARBA" id="ARBA00023160"/>
    </source>
</evidence>
<evidence type="ECO:0000259" key="12">
    <source>
        <dbReference type="Pfam" id="PF08545"/>
    </source>
</evidence>
<protein>
    <recommendedName>
        <fullName evidence="3">beta-ketoacyl-[acyl-carrier-protein] synthase III</fullName>
        <ecNumber evidence="3">2.3.1.180</ecNumber>
    </recommendedName>
</protein>
<dbReference type="GO" id="GO:0033818">
    <property type="term" value="F:beta-ketoacyl-acyl-carrier-protein synthase III activity"/>
    <property type="evidence" value="ECO:0007669"/>
    <property type="project" value="UniProtKB-EC"/>
</dbReference>
<evidence type="ECO:0000256" key="2">
    <source>
        <dbReference type="ARBA" id="ARBA00008642"/>
    </source>
</evidence>
<evidence type="ECO:0000259" key="11">
    <source>
        <dbReference type="Pfam" id="PF08541"/>
    </source>
</evidence>
<evidence type="ECO:0000256" key="1">
    <source>
        <dbReference type="ARBA" id="ARBA00005194"/>
    </source>
</evidence>
<keyword evidence="6" id="KW-0808">Transferase</keyword>
<evidence type="ECO:0000256" key="10">
    <source>
        <dbReference type="ARBA" id="ARBA00023315"/>
    </source>
</evidence>
<evidence type="ECO:0000256" key="5">
    <source>
        <dbReference type="ARBA" id="ARBA00022516"/>
    </source>
</evidence>
<keyword evidence="8" id="KW-0443">Lipid metabolism</keyword>
<proteinExistence type="inferred from homology"/>
<evidence type="ECO:0000256" key="8">
    <source>
        <dbReference type="ARBA" id="ARBA00023098"/>
    </source>
</evidence>
<keyword evidence="4" id="KW-0963">Cytoplasm</keyword>
<name>A0A381Z9C3_9ZZZZ</name>
<evidence type="ECO:0000313" key="13">
    <source>
        <dbReference type="EMBL" id="SVA85858.1"/>
    </source>
</evidence>
<keyword evidence="10" id="KW-0012">Acyltransferase</keyword>
<dbReference type="GO" id="GO:0006633">
    <property type="term" value="P:fatty acid biosynthetic process"/>
    <property type="evidence" value="ECO:0007669"/>
    <property type="project" value="UniProtKB-KW"/>
</dbReference>
<dbReference type="AlphaFoldDB" id="A0A381Z9C3"/>
<dbReference type="PANTHER" id="PTHR34069:SF2">
    <property type="entry name" value="BETA-KETOACYL-[ACYL-CARRIER-PROTEIN] SYNTHASE III"/>
    <property type="match status" value="1"/>
</dbReference>
<dbReference type="Pfam" id="PF08541">
    <property type="entry name" value="ACP_syn_III_C"/>
    <property type="match status" value="1"/>
</dbReference>
<dbReference type="EC" id="2.3.1.180" evidence="3"/>
<dbReference type="InterPro" id="IPR013747">
    <property type="entry name" value="ACP_syn_III_C"/>
</dbReference>
<accession>A0A381Z9C3</accession>
<sequence length="329" mass="35781">MRATITATAHHVPEKILTNYDIEKMVQTSDEWIQNRTGIKQRHIASDDEASSDLSTHVANKLLKKRGIKPEKIDIIIVGTVTPDHLTPSTAAIVQNNINAQNAWAFDLSAACSGFLFGLETGSKLIESGKYKTVMVIGVDTMTSILDFKDRETCIIFGDGAGGVILEPSKSDNGIISSILKTDGSGASSLNVLAGGSRKPATKETIANREHFIRQDGKKVFKFAVKRMSEVSKEVLLKNGLSGNDIKLFIPHQANKRIIDATGERCGIPKDRVLINIDRYGNTTAGTIPIALNEAVENKLINNGDYILLSAFGSGFTWGSVLIKWDSRI</sequence>
<dbReference type="Pfam" id="PF08545">
    <property type="entry name" value="ACP_syn_III"/>
    <property type="match status" value="1"/>
</dbReference>
<dbReference type="InterPro" id="IPR013751">
    <property type="entry name" value="ACP_syn_III_N"/>
</dbReference>
<dbReference type="NCBIfam" id="TIGR00747">
    <property type="entry name" value="fabH"/>
    <property type="match status" value="1"/>
</dbReference>
<evidence type="ECO:0000256" key="6">
    <source>
        <dbReference type="ARBA" id="ARBA00022679"/>
    </source>
</evidence>
<keyword evidence="7" id="KW-0276">Fatty acid metabolism</keyword>
<keyword evidence="5" id="KW-0444">Lipid biosynthesis</keyword>
<evidence type="ECO:0000256" key="3">
    <source>
        <dbReference type="ARBA" id="ARBA00012333"/>
    </source>
</evidence>
<dbReference type="GO" id="GO:0044550">
    <property type="term" value="P:secondary metabolite biosynthetic process"/>
    <property type="evidence" value="ECO:0007669"/>
    <property type="project" value="TreeGrafter"/>
</dbReference>
<dbReference type="GO" id="GO:0004315">
    <property type="term" value="F:3-oxoacyl-[acyl-carrier-protein] synthase activity"/>
    <property type="evidence" value="ECO:0007669"/>
    <property type="project" value="InterPro"/>
</dbReference>